<dbReference type="EMBL" id="JAXCLW010000002">
    <property type="protein sequence ID" value="MDY0882545.1"/>
    <property type="molecule type" value="Genomic_DNA"/>
</dbReference>
<name>A0ABU5EAC2_9PROT</name>
<dbReference type="Pfam" id="PF07310">
    <property type="entry name" value="PAS_5"/>
    <property type="match status" value="1"/>
</dbReference>
<sequence length="155" mass="17996">MALPLRSVDQLHDQRLRRMYNYWDLKREGKLLPARSDIDPVDLSFCLGYLCLAEVVHAPHPRFRFRVDGSNCVGVSGIELTGRFVDEIPLQDYREVTQQAYEQIIDTKHPHFYLDDEVWDSRHYQVEGLLLPLSADGMNVNMIIDVMLPNIAPDR</sequence>
<dbReference type="RefSeq" id="WP_320507618.1">
    <property type="nucleotide sequence ID" value="NZ_JAXCLW010000002.1"/>
</dbReference>
<comment type="caution">
    <text evidence="1">The sequence shown here is derived from an EMBL/GenBank/DDBJ whole genome shotgun (WGS) entry which is preliminary data.</text>
</comment>
<keyword evidence="2" id="KW-1185">Reference proteome</keyword>
<dbReference type="Proteomes" id="UP001279642">
    <property type="component" value="Unassembled WGS sequence"/>
</dbReference>
<reference evidence="1 2" key="1">
    <citation type="journal article" date="2016" name="Antonie Van Leeuwenhoek">
        <title>Dongia soli sp. nov., isolated from soil from Dokdo, Korea.</title>
        <authorList>
            <person name="Kim D.U."/>
            <person name="Lee H."/>
            <person name="Kim H."/>
            <person name="Kim S.G."/>
            <person name="Ka J.O."/>
        </authorList>
    </citation>
    <scope>NUCLEOTIDE SEQUENCE [LARGE SCALE GENOMIC DNA]</scope>
    <source>
        <strain evidence="1 2">D78</strain>
    </source>
</reference>
<gene>
    <name evidence="1" type="ORF">SMD27_06800</name>
</gene>
<accession>A0ABU5EAC2</accession>
<evidence type="ECO:0000313" key="2">
    <source>
        <dbReference type="Proteomes" id="UP001279642"/>
    </source>
</evidence>
<dbReference type="InterPro" id="IPR009922">
    <property type="entry name" value="DUF1457"/>
</dbReference>
<evidence type="ECO:0000313" key="1">
    <source>
        <dbReference type="EMBL" id="MDY0882545.1"/>
    </source>
</evidence>
<organism evidence="1 2">
    <name type="scientific">Dongia soli</name>
    <dbReference type="NCBI Taxonomy" id="600628"/>
    <lineage>
        <taxon>Bacteria</taxon>
        <taxon>Pseudomonadati</taxon>
        <taxon>Pseudomonadota</taxon>
        <taxon>Alphaproteobacteria</taxon>
        <taxon>Rhodospirillales</taxon>
        <taxon>Dongiaceae</taxon>
        <taxon>Dongia</taxon>
    </lineage>
</organism>
<protein>
    <submittedName>
        <fullName evidence="1">PAS domain-containing protein</fullName>
    </submittedName>
</protein>
<proteinExistence type="predicted"/>